<accession>A0A9P8TLR8</accession>
<dbReference type="AlphaFoldDB" id="A0A9P8TLR8"/>
<evidence type="ECO:0000313" key="2">
    <source>
        <dbReference type="Proteomes" id="UP000774326"/>
    </source>
</evidence>
<keyword evidence="2" id="KW-1185">Reference proteome</keyword>
<protein>
    <submittedName>
        <fullName evidence="1">Uncharacterized protein</fullName>
    </submittedName>
</protein>
<dbReference type="EMBL" id="JAEUBG010003142">
    <property type="protein sequence ID" value="KAH3683404.1"/>
    <property type="molecule type" value="Genomic_DNA"/>
</dbReference>
<dbReference type="Proteomes" id="UP000774326">
    <property type="component" value="Unassembled WGS sequence"/>
</dbReference>
<name>A0A9P8TLR8_WICPI</name>
<gene>
    <name evidence="1" type="ORF">WICPIJ_005623</name>
</gene>
<proteinExistence type="predicted"/>
<reference evidence="1" key="2">
    <citation type="submission" date="2021-01" db="EMBL/GenBank/DDBJ databases">
        <authorList>
            <person name="Schikora-Tamarit M.A."/>
        </authorList>
    </citation>
    <scope>NUCLEOTIDE SEQUENCE</scope>
    <source>
        <strain evidence="1">CBS2887</strain>
    </source>
</reference>
<sequence>MYVDFCFLPPPIRLSSSSLKSSGTSMISNSSLTPCTRTPHLLISSAMVEEYLEHFSTRLSTALSIISRSSVALKKSSTCWFKADSSLSSVSSTSESSVKSSLSLAAAASSASCFSSSSSESTTISSGSSSSTISGVSDFEPLINFLFLIGSSGINSGVSSLGSSLKAEYF</sequence>
<comment type="caution">
    <text evidence="1">The sequence shown here is derived from an EMBL/GenBank/DDBJ whole genome shotgun (WGS) entry which is preliminary data.</text>
</comment>
<organism evidence="1 2">
    <name type="scientific">Wickerhamomyces pijperi</name>
    <name type="common">Yeast</name>
    <name type="synonym">Pichia pijperi</name>
    <dbReference type="NCBI Taxonomy" id="599730"/>
    <lineage>
        <taxon>Eukaryota</taxon>
        <taxon>Fungi</taxon>
        <taxon>Dikarya</taxon>
        <taxon>Ascomycota</taxon>
        <taxon>Saccharomycotina</taxon>
        <taxon>Saccharomycetes</taxon>
        <taxon>Phaffomycetales</taxon>
        <taxon>Wickerhamomycetaceae</taxon>
        <taxon>Wickerhamomyces</taxon>
    </lineage>
</organism>
<evidence type="ECO:0000313" key="1">
    <source>
        <dbReference type="EMBL" id="KAH3683404.1"/>
    </source>
</evidence>
<reference evidence="1" key="1">
    <citation type="journal article" date="2021" name="Open Biol.">
        <title>Shared evolutionary footprints suggest mitochondrial oxidative damage underlies multiple complex I losses in fungi.</title>
        <authorList>
            <person name="Schikora-Tamarit M.A."/>
            <person name="Marcet-Houben M."/>
            <person name="Nosek J."/>
            <person name="Gabaldon T."/>
        </authorList>
    </citation>
    <scope>NUCLEOTIDE SEQUENCE</scope>
    <source>
        <strain evidence="1">CBS2887</strain>
    </source>
</reference>